<keyword evidence="3" id="KW-1185">Reference proteome</keyword>
<protein>
    <recommendedName>
        <fullName evidence="1">DUF6900 domain-containing protein</fullName>
    </recommendedName>
</protein>
<comment type="caution">
    <text evidence="2">The sequence shown here is derived from an EMBL/GenBank/DDBJ whole genome shotgun (WGS) entry which is preliminary data.</text>
</comment>
<evidence type="ECO:0000313" key="2">
    <source>
        <dbReference type="EMBL" id="SAL14880.1"/>
    </source>
</evidence>
<dbReference type="AlphaFoldDB" id="A0A158F774"/>
<proteinExistence type="predicted"/>
<dbReference type="Pfam" id="PF21841">
    <property type="entry name" value="DUF6900"/>
    <property type="match status" value="1"/>
</dbReference>
<accession>A0A158F774</accession>
<dbReference type="RefSeq" id="WP_087642589.1">
    <property type="nucleotide sequence ID" value="NZ_FCON02000002.1"/>
</dbReference>
<evidence type="ECO:0000313" key="3">
    <source>
        <dbReference type="Proteomes" id="UP000054770"/>
    </source>
</evidence>
<gene>
    <name evidence="2" type="ORF">AWB68_00294</name>
</gene>
<name>A0A158F774_9BURK</name>
<sequence length="65" mass="7143">MFDTLNDARFDLLTLIASESLGIETLEPTGKVTTDFRVVNVERLARALETAYDVGMTAGYRLSSS</sequence>
<dbReference type="EMBL" id="FCON02000002">
    <property type="protein sequence ID" value="SAL14880.1"/>
    <property type="molecule type" value="Genomic_DNA"/>
</dbReference>
<feature type="domain" description="DUF6900" evidence="1">
    <location>
        <begin position="10"/>
        <end position="59"/>
    </location>
</feature>
<dbReference type="InterPro" id="IPR054195">
    <property type="entry name" value="DUF6900"/>
</dbReference>
<organism evidence="2 3">
    <name type="scientific">Caballeronia choica</name>
    <dbReference type="NCBI Taxonomy" id="326476"/>
    <lineage>
        <taxon>Bacteria</taxon>
        <taxon>Pseudomonadati</taxon>
        <taxon>Pseudomonadota</taxon>
        <taxon>Betaproteobacteria</taxon>
        <taxon>Burkholderiales</taxon>
        <taxon>Burkholderiaceae</taxon>
        <taxon>Caballeronia</taxon>
    </lineage>
</organism>
<evidence type="ECO:0000259" key="1">
    <source>
        <dbReference type="Pfam" id="PF21841"/>
    </source>
</evidence>
<dbReference type="Proteomes" id="UP000054770">
    <property type="component" value="Unassembled WGS sequence"/>
</dbReference>
<reference evidence="2" key="1">
    <citation type="submission" date="2016-01" db="EMBL/GenBank/DDBJ databases">
        <authorList>
            <person name="Peeters C."/>
        </authorList>
    </citation>
    <scope>NUCLEOTIDE SEQUENCE [LARGE SCALE GENOMIC DNA]</scope>
    <source>
        <strain evidence="2">LMG 22940</strain>
    </source>
</reference>
<dbReference type="OrthoDB" id="9108067at2"/>